<sequence>MKNKDDTLPLLNADKTQQINVNTKIEINNLLNNNVDSGVPYIKGEDDDQLYLKSDKTEQIDAYTRQVDDTLLLSKADKTQLIDAYSKAEADNQLNIQAESGVSYIKVYDALLLLQADKTQLNDACIKDEADNMLSNNTNQQTTYTKTETDQKISNNDVSDVGFSSYYTKIKTDELFDEKAATADLSNFVTQRIAQTIKTNKNFQNSCRFISTIEKMANITGQSFIKAKAEDTVVLLGIDGTKHISEFTINIYNSNYVKIHSQMKNNQHLAQQKVN</sequence>
<name>A0A5J4WWN4_9EUKA</name>
<evidence type="ECO:0000313" key="1">
    <source>
        <dbReference type="EMBL" id="KAA6398715.1"/>
    </source>
</evidence>
<evidence type="ECO:0000313" key="2">
    <source>
        <dbReference type="Proteomes" id="UP000324800"/>
    </source>
</evidence>
<organism evidence="1 2">
    <name type="scientific">Streblomastix strix</name>
    <dbReference type="NCBI Taxonomy" id="222440"/>
    <lineage>
        <taxon>Eukaryota</taxon>
        <taxon>Metamonada</taxon>
        <taxon>Preaxostyla</taxon>
        <taxon>Oxymonadida</taxon>
        <taxon>Streblomastigidae</taxon>
        <taxon>Streblomastix</taxon>
    </lineage>
</organism>
<proteinExistence type="predicted"/>
<accession>A0A5J4WWN4</accession>
<protein>
    <submittedName>
        <fullName evidence="1">Uncharacterized protein</fullName>
    </submittedName>
</protein>
<comment type="caution">
    <text evidence="1">The sequence shown here is derived from an EMBL/GenBank/DDBJ whole genome shotgun (WGS) entry which is preliminary data.</text>
</comment>
<gene>
    <name evidence="1" type="ORF">EZS28_005761</name>
</gene>
<dbReference type="AlphaFoldDB" id="A0A5J4WWN4"/>
<dbReference type="EMBL" id="SNRW01000899">
    <property type="protein sequence ID" value="KAA6398715.1"/>
    <property type="molecule type" value="Genomic_DNA"/>
</dbReference>
<reference evidence="1 2" key="1">
    <citation type="submission" date="2019-03" db="EMBL/GenBank/DDBJ databases">
        <title>Single cell metagenomics reveals metabolic interactions within the superorganism composed of flagellate Streblomastix strix and complex community of Bacteroidetes bacteria on its surface.</title>
        <authorList>
            <person name="Treitli S.C."/>
            <person name="Kolisko M."/>
            <person name="Husnik F."/>
            <person name="Keeling P."/>
            <person name="Hampl V."/>
        </authorList>
    </citation>
    <scope>NUCLEOTIDE SEQUENCE [LARGE SCALE GENOMIC DNA]</scope>
    <source>
        <strain evidence="1">ST1C</strain>
    </source>
</reference>
<dbReference type="Proteomes" id="UP000324800">
    <property type="component" value="Unassembled WGS sequence"/>
</dbReference>